<dbReference type="GO" id="GO:0003700">
    <property type="term" value="F:DNA-binding transcription factor activity"/>
    <property type="evidence" value="ECO:0007669"/>
    <property type="project" value="InterPro"/>
</dbReference>
<accession>A0A367PMC9</accession>
<dbReference type="Pfam" id="PF03466">
    <property type="entry name" value="LysR_substrate"/>
    <property type="match status" value="1"/>
</dbReference>
<feature type="domain" description="HTH lysR-type" evidence="5">
    <location>
        <begin position="3"/>
        <end position="60"/>
    </location>
</feature>
<comment type="similarity">
    <text evidence="1">Belongs to the LysR transcriptional regulatory family.</text>
</comment>
<dbReference type="InterPro" id="IPR050950">
    <property type="entry name" value="HTH-type_LysR_regulators"/>
</dbReference>
<reference evidence="6 7" key="1">
    <citation type="submission" date="2018-04" db="EMBL/GenBank/DDBJ databases">
        <title>Cupriavidus necator CR12 genome sequencing and assembly.</title>
        <authorList>
            <person name="Ben Fekih I."/>
            <person name="Mazhar H.S."/>
            <person name="Bello S.K."/>
            <person name="Rensing C."/>
        </authorList>
    </citation>
    <scope>NUCLEOTIDE SEQUENCE [LARGE SCALE GENOMIC DNA]</scope>
    <source>
        <strain evidence="6 7">CR12</strain>
    </source>
</reference>
<keyword evidence="3" id="KW-0238">DNA-binding</keyword>
<dbReference type="SUPFAM" id="SSF46785">
    <property type="entry name" value="Winged helix' DNA-binding domain"/>
    <property type="match status" value="1"/>
</dbReference>
<dbReference type="EMBL" id="QDHA01000017">
    <property type="protein sequence ID" value="RCJ09030.1"/>
    <property type="molecule type" value="Genomic_DNA"/>
</dbReference>
<dbReference type="PROSITE" id="PS50931">
    <property type="entry name" value="HTH_LYSR"/>
    <property type="match status" value="1"/>
</dbReference>
<evidence type="ECO:0000256" key="2">
    <source>
        <dbReference type="ARBA" id="ARBA00023015"/>
    </source>
</evidence>
<dbReference type="InterPro" id="IPR000847">
    <property type="entry name" value="LysR_HTH_N"/>
</dbReference>
<sequence length="303" mass="32167">MNVTLKQLQALVLVARYASFTKAAESMHLTQSSVSLLVRDLEEALNAKLLDRSTRSVALTEVGQDLFAGAERILGDLNHVVTNVGELVAKRRGRVVLTAPLVLSSTFVPRVIAAFRSRYPGIELLLKDSLPDQVLPQVTNSAADVGIGTFGSTPDGLHATVLFREPLAAVFPIGHALAGKPQLNWADLRDMPLLALPRGSVLRELADSGLIAAGLEGEPVFEATYVGTLIGLVKAGLGVAIVPGSATVLADQSKITWKRLDNPLVEREVFLIHRGASSLSPAAEALIETIEQEALTFSSAVTA</sequence>
<dbReference type="Proteomes" id="UP000253501">
    <property type="component" value="Unassembled WGS sequence"/>
</dbReference>
<dbReference type="InterPro" id="IPR036390">
    <property type="entry name" value="WH_DNA-bd_sf"/>
</dbReference>
<evidence type="ECO:0000313" key="7">
    <source>
        <dbReference type="Proteomes" id="UP000253501"/>
    </source>
</evidence>
<dbReference type="AlphaFoldDB" id="A0A367PMC9"/>
<dbReference type="PANTHER" id="PTHR30419:SF8">
    <property type="entry name" value="NITROGEN ASSIMILATION TRANSCRIPTIONAL ACTIVATOR-RELATED"/>
    <property type="match status" value="1"/>
</dbReference>
<evidence type="ECO:0000259" key="5">
    <source>
        <dbReference type="PROSITE" id="PS50931"/>
    </source>
</evidence>
<comment type="caution">
    <text evidence="6">The sequence shown here is derived from an EMBL/GenBank/DDBJ whole genome shotgun (WGS) entry which is preliminary data.</text>
</comment>
<keyword evidence="4" id="KW-0804">Transcription</keyword>
<dbReference type="FunFam" id="1.10.10.10:FF:000001">
    <property type="entry name" value="LysR family transcriptional regulator"/>
    <property type="match status" value="1"/>
</dbReference>
<dbReference type="InterPro" id="IPR036388">
    <property type="entry name" value="WH-like_DNA-bd_sf"/>
</dbReference>
<evidence type="ECO:0000256" key="1">
    <source>
        <dbReference type="ARBA" id="ARBA00009437"/>
    </source>
</evidence>
<dbReference type="Gene3D" id="1.10.10.10">
    <property type="entry name" value="Winged helix-like DNA-binding domain superfamily/Winged helix DNA-binding domain"/>
    <property type="match status" value="1"/>
</dbReference>
<name>A0A367PMC9_CUPNE</name>
<evidence type="ECO:0000313" key="6">
    <source>
        <dbReference type="EMBL" id="RCJ09030.1"/>
    </source>
</evidence>
<gene>
    <name evidence="6" type="ORF">DDK22_07880</name>
</gene>
<evidence type="ECO:0000256" key="3">
    <source>
        <dbReference type="ARBA" id="ARBA00023125"/>
    </source>
</evidence>
<protein>
    <submittedName>
        <fullName evidence="6">LysR family transcriptional regulator</fullName>
    </submittedName>
</protein>
<dbReference type="SUPFAM" id="SSF53850">
    <property type="entry name" value="Periplasmic binding protein-like II"/>
    <property type="match status" value="1"/>
</dbReference>
<dbReference type="GO" id="GO:0003677">
    <property type="term" value="F:DNA binding"/>
    <property type="evidence" value="ECO:0007669"/>
    <property type="project" value="UniProtKB-KW"/>
</dbReference>
<organism evidence="6 7">
    <name type="scientific">Cupriavidus necator</name>
    <name type="common">Alcaligenes eutrophus</name>
    <name type="synonym">Ralstonia eutropha</name>
    <dbReference type="NCBI Taxonomy" id="106590"/>
    <lineage>
        <taxon>Bacteria</taxon>
        <taxon>Pseudomonadati</taxon>
        <taxon>Pseudomonadota</taxon>
        <taxon>Betaproteobacteria</taxon>
        <taxon>Burkholderiales</taxon>
        <taxon>Burkholderiaceae</taxon>
        <taxon>Cupriavidus</taxon>
    </lineage>
</organism>
<dbReference type="PANTHER" id="PTHR30419">
    <property type="entry name" value="HTH-TYPE TRANSCRIPTIONAL REGULATOR YBHD"/>
    <property type="match status" value="1"/>
</dbReference>
<dbReference type="CDD" id="cd08440">
    <property type="entry name" value="PBP2_LTTR_like_4"/>
    <property type="match status" value="1"/>
</dbReference>
<evidence type="ECO:0000256" key="4">
    <source>
        <dbReference type="ARBA" id="ARBA00023163"/>
    </source>
</evidence>
<dbReference type="PRINTS" id="PR00039">
    <property type="entry name" value="HTHLYSR"/>
</dbReference>
<dbReference type="InterPro" id="IPR005119">
    <property type="entry name" value="LysR_subst-bd"/>
</dbReference>
<dbReference type="Pfam" id="PF00126">
    <property type="entry name" value="HTH_1"/>
    <property type="match status" value="1"/>
</dbReference>
<dbReference type="RefSeq" id="WP_114131475.1">
    <property type="nucleotide sequence ID" value="NZ_CP068436.1"/>
</dbReference>
<proteinExistence type="inferred from homology"/>
<keyword evidence="2" id="KW-0805">Transcription regulation</keyword>
<dbReference type="Gene3D" id="3.40.190.290">
    <property type="match status" value="1"/>
</dbReference>
<dbReference type="GO" id="GO:0005829">
    <property type="term" value="C:cytosol"/>
    <property type="evidence" value="ECO:0007669"/>
    <property type="project" value="TreeGrafter"/>
</dbReference>